<sequence>MTREQERLAILTAMAEAVADLPRLGAVLAGSDDEPAALQRLQQEYGFTTDQAQAVLDCRFATMTRHRRTRIAAEIEALRDAVAGRWDPPLELAATVHSARRITLLVDGVGHEVRGTSRNDALSRLGQLVHEEVAEPARRRVLVTATGATDGPVRVLVDPTGGAGFEYGDRTDEGNRPG</sequence>
<name>A0A6L9W181_9ACTN</name>
<evidence type="ECO:0000313" key="4">
    <source>
        <dbReference type="Proteomes" id="UP000479241"/>
    </source>
</evidence>
<dbReference type="SUPFAM" id="SSF56719">
    <property type="entry name" value="Type II DNA topoisomerase"/>
    <property type="match status" value="1"/>
</dbReference>
<dbReference type="GO" id="GO:0003677">
    <property type="term" value="F:DNA binding"/>
    <property type="evidence" value="ECO:0007669"/>
    <property type="project" value="InterPro"/>
</dbReference>
<feature type="compositionally biased region" description="Basic and acidic residues" evidence="2">
    <location>
        <begin position="167"/>
        <end position="178"/>
    </location>
</feature>
<evidence type="ECO:0000313" key="3">
    <source>
        <dbReference type="EMBL" id="NEK85748.1"/>
    </source>
</evidence>
<gene>
    <name evidence="3" type="ORF">GCU60_08230</name>
</gene>
<proteinExistence type="predicted"/>
<dbReference type="EMBL" id="JAAGWG010000010">
    <property type="protein sequence ID" value="NEK85748.1"/>
    <property type="molecule type" value="Genomic_DNA"/>
</dbReference>
<protein>
    <submittedName>
        <fullName evidence="3">Uncharacterized protein</fullName>
    </submittedName>
</protein>
<reference evidence="3 4" key="1">
    <citation type="submission" date="2019-12" db="EMBL/GenBank/DDBJ databases">
        <title>the WGS of Blastococcus saxobsidens 67B17.</title>
        <authorList>
            <person name="Jiang Z."/>
        </authorList>
    </citation>
    <scope>NUCLEOTIDE SEQUENCE [LARGE SCALE GENOMIC DNA]</scope>
    <source>
        <strain evidence="3 4">67B17</strain>
    </source>
</reference>
<dbReference type="Proteomes" id="UP000479241">
    <property type="component" value="Unassembled WGS sequence"/>
</dbReference>
<dbReference type="GO" id="GO:0005524">
    <property type="term" value="F:ATP binding"/>
    <property type="evidence" value="ECO:0007669"/>
    <property type="project" value="InterPro"/>
</dbReference>
<dbReference type="Gene3D" id="1.10.268.10">
    <property type="entry name" value="Topoisomerase, domain 3"/>
    <property type="match status" value="1"/>
</dbReference>
<dbReference type="RefSeq" id="WP_163204087.1">
    <property type="nucleotide sequence ID" value="NZ_JAAGWG010000010.1"/>
</dbReference>
<organism evidence="3 4">
    <name type="scientific">Blastococcus saxobsidens</name>
    <dbReference type="NCBI Taxonomy" id="138336"/>
    <lineage>
        <taxon>Bacteria</taxon>
        <taxon>Bacillati</taxon>
        <taxon>Actinomycetota</taxon>
        <taxon>Actinomycetes</taxon>
        <taxon>Geodermatophilales</taxon>
        <taxon>Geodermatophilaceae</taxon>
        <taxon>Blastococcus</taxon>
    </lineage>
</organism>
<accession>A0A6L9W181</accession>
<dbReference type="InterPro" id="IPR013760">
    <property type="entry name" value="Topo_IIA-like_dom_sf"/>
</dbReference>
<dbReference type="AlphaFoldDB" id="A0A6L9W181"/>
<evidence type="ECO:0000256" key="1">
    <source>
        <dbReference type="ARBA" id="ARBA00000185"/>
    </source>
</evidence>
<feature type="region of interest" description="Disordered" evidence="2">
    <location>
        <begin position="159"/>
        <end position="178"/>
    </location>
</feature>
<evidence type="ECO:0000256" key="2">
    <source>
        <dbReference type="SAM" id="MobiDB-lite"/>
    </source>
</evidence>
<comment type="caution">
    <text evidence="3">The sequence shown here is derived from an EMBL/GenBank/DDBJ whole genome shotgun (WGS) entry which is preliminary data.</text>
</comment>
<dbReference type="InterPro" id="IPR013757">
    <property type="entry name" value="Topo_IIA_A_a_sf"/>
</dbReference>
<comment type="catalytic activity">
    <reaction evidence="1">
        <text>ATP-dependent breakage, passage and rejoining of double-stranded DNA.</text>
        <dbReference type="EC" id="5.6.2.2"/>
    </reaction>
</comment>
<dbReference type="GO" id="GO:0034335">
    <property type="term" value="F:DNA negative supercoiling activity"/>
    <property type="evidence" value="ECO:0007669"/>
    <property type="project" value="UniProtKB-ARBA"/>
</dbReference>